<feature type="coiled-coil region" evidence="1">
    <location>
        <begin position="83"/>
        <end position="283"/>
    </location>
</feature>
<accession>A0ABT9FI46</accession>
<keyword evidence="4" id="KW-1185">Reference proteome</keyword>
<name>A0ABT9FI46_9GAMM</name>
<feature type="domain" description="KfrA N-terminal DNA-binding" evidence="2">
    <location>
        <begin position="11"/>
        <end position="124"/>
    </location>
</feature>
<evidence type="ECO:0000313" key="4">
    <source>
        <dbReference type="Proteomes" id="UP001177212"/>
    </source>
</evidence>
<dbReference type="GO" id="GO:0003677">
    <property type="term" value="F:DNA binding"/>
    <property type="evidence" value="ECO:0007669"/>
    <property type="project" value="UniProtKB-KW"/>
</dbReference>
<proteinExistence type="predicted"/>
<evidence type="ECO:0000256" key="1">
    <source>
        <dbReference type="SAM" id="Coils"/>
    </source>
</evidence>
<dbReference type="Pfam" id="PF11740">
    <property type="entry name" value="KfrA_N"/>
    <property type="match status" value="1"/>
</dbReference>
<comment type="caution">
    <text evidence="3">The sequence shown here is derived from an EMBL/GenBank/DDBJ whole genome shotgun (WGS) entry which is preliminary data.</text>
</comment>
<dbReference type="RefSeq" id="WP_305473072.1">
    <property type="nucleotide sequence ID" value="NZ_JAUYVT010000020.1"/>
</dbReference>
<protein>
    <submittedName>
        <fullName evidence="3">DNA-binding protein</fullName>
    </submittedName>
</protein>
<reference evidence="3" key="1">
    <citation type="submission" date="2023-07" db="EMBL/GenBank/DDBJ databases">
        <title>Genome content predicts the carbon catabolic preferences of heterotrophic bacteria.</title>
        <authorList>
            <person name="Gralka M."/>
        </authorList>
    </citation>
    <scope>NUCLEOTIDE SEQUENCE</scope>
    <source>
        <strain evidence="3">4G09</strain>
    </source>
</reference>
<dbReference type="InterPro" id="IPR021104">
    <property type="entry name" value="KfrA_DNA-bd_N"/>
</dbReference>
<gene>
    <name evidence="3" type="ORF">Q8W34_17495</name>
</gene>
<dbReference type="EMBL" id="JAUYVT010000020">
    <property type="protein sequence ID" value="MDP2566445.1"/>
    <property type="molecule type" value="Genomic_DNA"/>
</dbReference>
<keyword evidence="1" id="KW-0175">Coiled coil</keyword>
<evidence type="ECO:0000259" key="2">
    <source>
        <dbReference type="Pfam" id="PF11740"/>
    </source>
</evidence>
<evidence type="ECO:0000313" key="3">
    <source>
        <dbReference type="EMBL" id="MDP2566445.1"/>
    </source>
</evidence>
<keyword evidence="3" id="KW-0238">DNA-binding</keyword>
<organism evidence="3 4">
    <name type="scientific">Pseudoalteromonas marina</name>
    <dbReference type="NCBI Taxonomy" id="267375"/>
    <lineage>
        <taxon>Bacteria</taxon>
        <taxon>Pseudomonadati</taxon>
        <taxon>Pseudomonadota</taxon>
        <taxon>Gammaproteobacteria</taxon>
        <taxon>Alteromonadales</taxon>
        <taxon>Pseudoalteromonadaceae</taxon>
        <taxon>Pseudoalteromonas</taxon>
    </lineage>
</organism>
<sequence>MNPLRADQPVTEEAVIAACDYIYSLNNNVKEITLPAVKEVLGKTGKTKNTLQFIREWKESLTKGQSSDKPKTTTTQSITASFEAALNILSEEYEEKLAKEREESEKCIEDMNEELENAQLVNKELLSFKESISSSLDALANNNNKLNLDLQSAHEKLHKSELHNAQLSEQIEQAREHNKALELKIKEGNSKYLEFIDELKQVKINDNNLFSESLDKMRLENNQLQNALEQLQVKYTEAKVGLHNAVEQINENGSVMEQAKNELVALSSEVDEYKQTIHKLISNGEHYESLKLFISEQGQSIKEGQSQTIKASTGQIECKLDEVIANKVMPALTEILKISEANE</sequence>
<dbReference type="Proteomes" id="UP001177212">
    <property type="component" value="Unassembled WGS sequence"/>
</dbReference>